<keyword evidence="1" id="KW-0472">Membrane</keyword>
<dbReference type="Pfam" id="PF07009">
    <property type="entry name" value="NusG_II"/>
    <property type="match status" value="1"/>
</dbReference>
<accession>A0A9D1NAS5</accession>
<keyword evidence="1" id="KW-0812">Transmembrane</keyword>
<organism evidence="2 3">
    <name type="scientific">Candidatus Limadaptatus stercoripullorum</name>
    <dbReference type="NCBI Taxonomy" id="2840846"/>
    <lineage>
        <taxon>Bacteria</taxon>
        <taxon>Bacillati</taxon>
        <taxon>Bacillota</taxon>
        <taxon>Clostridia</taxon>
        <taxon>Eubacteriales</taxon>
        <taxon>Candidatus Limadaptatus</taxon>
    </lineage>
</organism>
<evidence type="ECO:0000313" key="3">
    <source>
        <dbReference type="Proteomes" id="UP000886857"/>
    </source>
</evidence>
<name>A0A9D1NAS5_9FIRM</name>
<comment type="caution">
    <text evidence="2">The sequence shown here is derived from an EMBL/GenBank/DDBJ whole genome shotgun (WGS) entry which is preliminary data.</text>
</comment>
<protein>
    <submittedName>
        <fullName evidence="2">NusG domain II-containing protein</fullName>
    </submittedName>
</protein>
<evidence type="ECO:0000313" key="2">
    <source>
        <dbReference type="EMBL" id="HIU99404.1"/>
    </source>
</evidence>
<keyword evidence="1" id="KW-1133">Transmembrane helix</keyword>
<gene>
    <name evidence="2" type="ORF">IAC73_06145</name>
</gene>
<dbReference type="AlphaFoldDB" id="A0A9D1NAS5"/>
<dbReference type="Gene3D" id="2.60.320.10">
    <property type="entry name" value="N-utilization substance G protein NusG, insert domain"/>
    <property type="match status" value="1"/>
</dbReference>
<reference evidence="2" key="2">
    <citation type="journal article" date="2021" name="PeerJ">
        <title>Extensive microbial diversity within the chicken gut microbiome revealed by metagenomics and culture.</title>
        <authorList>
            <person name="Gilroy R."/>
            <person name="Ravi A."/>
            <person name="Getino M."/>
            <person name="Pursley I."/>
            <person name="Horton D.L."/>
            <person name="Alikhan N.F."/>
            <person name="Baker D."/>
            <person name="Gharbi K."/>
            <person name="Hall N."/>
            <person name="Watson M."/>
            <person name="Adriaenssens E.M."/>
            <person name="Foster-Nyarko E."/>
            <person name="Jarju S."/>
            <person name="Secka A."/>
            <person name="Antonio M."/>
            <person name="Oren A."/>
            <person name="Chaudhuri R.R."/>
            <person name="La Ragione R."/>
            <person name="Hildebrand F."/>
            <person name="Pallen M.J."/>
        </authorList>
    </citation>
    <scope>NUCLEOTIDE SEQUENCE</scope>
    <source>
        <strain evidence="2">10406</strain>
    </source>
</reference>
<dbReference type="Proteomes" id="UP000886857">
    <property type="component" value="Unassembled WGS sequence"/>
</dbReference>
<sequence>MRVRSEQAKETFRTLFKKGDIIVLILIVALVAASVVCAVGYSGGDTAVVYVDGEKVYSLPLGRDASVELLDGAVTVAVEDGRVRISRSECPEQLCVHSAPIGAEGGAIVCLPMKVTMVVESGEVDAVT</sequence>
<reference evidence="2" key="1">
    <citation type="submission" date="2020-10" db="EMBL/GenBank/DDBJ databases">
        <authorList>
            <person name="Gilroy R."/>
        </authorList>
    </citation>
    <scope>NUCLEOTIDE SEQUENCE</scope>
    <source>
        <strain evidence="2">10406</strain>
    </source>
</reference>
<evidence type="ECO:0000256" key="1">
    <source>
        <dbReference type="SAM" id="Phobius"/>
    </source>
</evidence>
<dbReference type="EMBL" id="DVOE01000091">
    <property type="protein sequence ID" value="HIU99404.1"/>
    <property type="molecule type" value="Genomic_DNA"/>
</dbReference>
<proteinExistence type="predicted"/>
<feature type="transmembrane region" description="Helical" evidence="1">
    <location>
        <begin position="21"/>
        <end position="41"/>
    </location>
</feature>
<dbReference type="InterPro" id="IPR038690">
    <property type="entry name" value="NusG_2_sf"/>
</dbReference>